<dbReference type="EMBL" id="BGZK01003549">
    <property type="protein sequence ID" value="GBP02462.1"/>
    <property type="molecule type" value="Genomic_DNA"/>
</dbReference>
<dbReference type="Proteomes" id="UP000299102">
    <property type="component" value="Unassembled WGS sequence"/>
</dbReference>
<reference evidence="2 3" key="1">
    <citation type="journal article" date="2019" name="Commun. Biol.">
        <title>The bagworm genome reveals a unique fibroin gene that provides high tensile strength.</title>
        <authorList>
            <person name="Kono N."/>
            <person name="Nakamura H."/>
            <person name="Ohtoshi R."/>
            <person name="Tomita M."/>
            <person name="Numata K."/>
            <person name="Arakawa K."/>
        </authorList>
    </citation>
    <scope>NUCLEOTIDE SEQUENCE [LARGE SCALE GENOMIC DNA]</scope>
</reference>
<evidence type="ECO:0000313" key="3">
    <source>
        <dbReference type="Proteomes" id="UP000299102"/>
    </source>
</evidence>
<accession>A0A4C1SJW8</accession>
<evidence type="ECO:0000256" key="1">
    <source>
        <dbReference type="SAM" id="MobiDB-lite"/>
    </source>
</evidence>
<comment type="caution">
    <text evidence="2">The sequence shown here is derived from an EMBL/GenBank/DDBJ whole genome shotgun (WGS) entry which is preliminary data.</text>
</comment>
<sequence length="136" mass="14933">MPSTFSHTKLLPKRLGASISCTTASKSDRRTRAALAQETGSFPRRPPVEPTERPPGTDIEGLSGKISFNEEGHLTTSPYTSSEMTIQSLYGQGHCIRYHSFEIIYLHSPQNPVSSSDLVGYAWSDTGRSKTRGTPF</sequence>
<organism evidence="2 3">
    <name type="scientific">Eumeta variegata</name>
    <name type="common">Bagworm moth</name>
    <name type="synonym">Eumeta japonica</name>
    <dbReference type="NCBI Taxonomy" id="151549"/>
    <lineage>
        <taxon>Eukaryota</taxon>
        <taxon>Metazoa</taxon>
        <taxon>Ecdysozoa</taxon>
        <taxon>Arthropoda</taxon>
        <taxon>Hexapoda</taxon>
        <taxon>Insecta</taxon>
        <taxon>Pterygota</taxon>
        <taxon>Neoptera</taxon>
        <taxon>Endopterygota</taxon>
        <taxon>Lepidoptera</taxon>
        <taxon>Glossata</taxon>
        <taxon>Ditrysia</taxon>
        <taxon>Tineoidea</taxon>
        <taxon>Psychidae</taxon>
        <taxon>Oiketicinae</taxon>
        <taxon>Eumeta</taxon>
    </lineage>
</organism>
<dbReference type="AlphaFoldDB" id="A0A4C1SJW8"/>
<gene>
    <name evidence="2" type="ORF">EVAR_100807_1</name>
</gene>
<feature type="region of interest" description="Disordered" evidence="1">
    <location>
        <begin position="21"/>
        <end position="79"/>
    </location>
</feature>
<evidence type="ECO:0000313" key="2">
    <source>
        <dbReference type="EMBL" id="GBP02462.1"/>
    </source>
</evidence>
<proteinExistence type="predicted"/>
<keyword evidence="3" id="KW-1185">Reference proteome</keyword>
<protein>
    <submittedName>
        <fullName evidence="2">Uncharacterized protein</fullName>
    </submittedName>
</protein>
<name>A0A4C1SJW8_EUMVA</name>